<organism evidence="3 4">
    <name type="scientific">Oculimacula yallundae</name>
    <dbReference type="NCBI Taxonomy" id="86028"/>
    <lineage>
        <taxon>Eukaryota</taxon>
        <taxon>Fungi</taxon>
        <taxon>Dikarya</taxon>
        <taxon>Ascomycota</taxon>
        <taxon>Pezizomycotina</taxon>
        <taxon>Leotiomycetes</taxon>
        <taxon>Helotiales</taxon>
        <taxon>Ploettnerulaceae</taxon>
        <taxon>Oculimacula</taxon>
    </lineage>
</organism>
<evidence type="ECO:0000313" key="4">
    <source>
        <dbReference type="Proteomes" id="UP001595075"/>
    </source>
</evidence>
<feature type="domain" description="BTB" evidence="2">
    <location>
        <begin position="78"/>
        <end position="149"/>
    </location>
</feature>
<feature type="compositionally biased region" description="Basic and acidic residues" evidence="1">
    <location>
        <begin position="27"/>
        <end position="39"/>
    </location>
</feature>
<proteinExistence type="predicted"/>
<dbReference type="PROSITE" id="PS50097">
    <property type="entry name" value="BTB"/>
    <property type="match status" value="1"/>
</dbReference>
<dbReference type="InterPro" id="IPR000210">
    <property type="entry name" value="BTB/POZ_dom"/>
</dbReference>
<comment type="caution">
    <text evidence="3">The sequence shown here is derived from an EMBL/GenBank/DDBJ whole genome shotgun (WGS) entry which is preliminary data.</text>
</comment>
<evidence type="ECO:0000313" key="3">
    <source>
        <dbReference type="EMBL" id="KAL2064020.1"/>
    </source>
</evidence>
<dbReference type="Gene3D" id="3.30.710.10">
    <property type="entry name" value="Potassium Channel Kv1.1, Chain A"/>
    <property type="match status" value="1"/>
</dbReference>
<dbReference type="CDD" id="cd18186">
    <property type="entry name" value="BTB_POZ_ZBTB_KLHL-like"/>
    <property type="match status" value="1"/>
</dbReference>
<accession>A0ABR4C275</accession>
<dbReference type="Pfam" id="PF00651">
    <property type="entry name" value="BTB"/>
    <property type="match status" value="1"/>
</dbReference>
<feature type="region of interest" description="Disordered" evidence="1">
    <location>
        <begin position="27"/>
        <end position="58"/>
    </location>
</feature>
<reference evidence="3 4" key="1">
    <citation type="journal article" date="2024" name="Commun. Biol.">
        <title>Comparative genomic analysis of thermophilic fungi reveals convergent evolutionary adaptations and gene losses.</title>
        <authorList>
            <person name="Steindorff A.S."/>
            <person name="Aguilar-Pontes M.V."/>
            <person name="Robinson A.J."/>
            <person name="Andreopoulos B."/>
            <person name="LaButti K."/>
            <person name="Kuo A."/>
            <person name="Mondo S."/>
            <person name="Riley R."/>
            <person name="Otillar R."/>
            <person name="Haridas S."/>
            <person name="Lipzen A."/>
            <person name="Grimwood J."/>
            <person name="Schmutz J."/>
            <person name="Clum A."/>
            <person name="Reid I.D."/>
            <person name="Moisan M.C."/>
            <person name="Butler G."/>
            <person name="Nguyen T.T.M."/>
            <person name="Dewar K."/>
            <person name="Conant G."/>
            <person name="Drula E."/>
            <person name="Henrissat B."/>
            <person name="Hansel C."/>
            <person name="Singer S."/>
            <person name="Hutchinson M.I."/>
            <person name="de Vries R.P."/>
            <person name="Natvig D.O."/>
            <person name="Powell A.J."/>
            <person name="Tsang A."/>
            <person name="Grigoriev I.V."/>
        </authorList>
    </citation>
    <scope>NUCLEOTIDE SEQUENCE [LARGE SCALE GENOMIC DNA]</scope>
    <source>
        <strain evidence="3 4">CBS 494.80</strain>
    </source>
</reference>
<keyword evidence="4" id="KW-1185">Reference proteome</keyword>
<dbReference type="InterPro" id="IPR011333">
    <property type="entry name" value="SKP1/BTB/POZ_sf"/>
</dbReference>
<evidence type="ECO:0000259" key="2">
    <source>
        <dbReference type="PROSITE" id="PS50097"/>
    </source>
</evidence>
<sequence length="299" mass="34554">MDELRSSMKTALKKALFRKNLEDHAERKIAKQLRKQEKKAGKKKQQNPHDSDDDNGNVTDRSYVRRFLLPNFVKPTNEVVTFVLGVAPDQKSFVVHKHAIIAHSPFFKAAFQSSMLEGTIQTMRLEDVKPVPFGLMVNYVYTDTIEYSSFYMDAEDGLRRRTGLGSQEDWDLLLLLEAWKLGERFLMPDFQNRIMRIIYHLTRLGDGLCSPGMVQQFCEEVTKDMGERVEGDQDVLRDFVVDLAAWSDYKAVTKYLPQQLCHEVCEVLKSHGFARMVEMRADIGEEKYFLSAKKAEGRR</sequence>
<protein>
    <recommendedName>
        <fullName evidence="2">BTB domain-containing protein</fullName>
    </recommendedName>
</protein>
<dbReference type="PANTHER" id="PTHR47843">
    <property type="entry name" value="BTB DOMAIN-CONTAINING PROTEIN-RELATED"/>
    <property type="match status" value="1"/>
</dbReference>
<name>A0ABR4C275_9HELO</name>
<dbReference type="SMART" id="SM00225">
    <property type="entry name" value="BTB"/>
    <property type="match status" value="1"/>
</dbReference>
<gene>
    <name evidence="3" type="ORF">VTL71DRAFT_4514</name>
</gene>
<dbReference type="SUPFAM" id="SSF54695">
    <property type="entry name" value="POZ domain"/>
    <property type="match status" value="1"/>
</dbReference>
<dbReference type="Proteomes" id="UP001595075">
    <property type="component" value="Unassembled WGS sequence"/>
</dbReference>
<dbReference type="PANTHER" id="PTHR47843:SF2">
    <property type="entry name" value="BTB DOMAIN-CONTAINING PROTEIN"/>
    <property type="match status" value="1"/>
</dbReference>
<dbReference type="EMBL" id="JAZHXI010000014">
    <property type="protein sequence ID" value="KAL2064020.1"/>
    <property type="molecule type" value="Genomic_DNA"/>
</dbReference>
<evidence type="ECO:0000256" key="1">
    <source>
        <dbReference type="SAM" id="MobiDB-lite"/>
    </source>
</evidence>